<feature type="region of interest" description="Disordered" evidence="1">
    <location>
        <begin position="53"/>
        <end position="73"/>
    </location>
</feature>
<dbReference type="EMBL" id="CP001068">
    <property type="protein sequence ID" value="ACD28306.1"/>
    <property type="molecule type" value="Genomic_DNA"/>
</dbReference>
<gene>
    <name evidence="2" type="ordered locus">Rpic_3184</name>
</gene>
<dbReference type="KEGG" id="rpi:Rpic_3184"/>
<dbReference type="HOGENOM" id="CLU_1925849_0_0_4"/>
<proteinExistence type="predicted"/>
<dbReference type="STRING" id="402626.Rpic_3184"/>
<evidence type="ECO:0000256" key="1">
    <source>
        <dbReference type="SAM" id="MobiDB-lite"/>
    </source>
</evidence>
<sequence>MTPTKAHVCVLRRSRRTVCNLPNARPGRAERDGFANNSWQGGVRKMTPIAAHVSEGDDMADQENQVRRDEDPEFGELTREGRWRCGWAVLRQLEALRRPMTEDDHLEAFRCEQAALEEALRHQKFGEPLFL</sequence>
<reference evidence="2" key="1">
    <citation type="submission" date="2008-05" db="EMBL/GenBank/DDBJ databases">
        <title>Complete sequence of chromosome1 of Ralstonia pickettii 12J.</title>
        <authorList>
            <consortium name="US DOE Joint Genome Institute"/>
            <person name="Lucas S."/>
            <person name="Copeland A."/>
            <person name="Lapidus A."/>
            <person name="Glavina del Rio T."/>
            <person name="Dalin E."/>
            <person name="Tice H."/>
            <person name="Bruce D."/>
            <person name="Goodwin L."/>
            <person name="Pitluck S."/>
            <person name="Meincke L."/>
            <person name="Brettin T."/>
            <person name="Detter J.C."/>
            <person name="Han C."/>
            <person name="Kuske C.R."/>
            <person name="Schmutz J."/>
            <person name="Larimer F."/>
            <person name="Land M."/>
            <person name="Hauser L."/>
            <person name="Kyrpides N."/>
            <person name="Mikhailova N."/>
            <person name="Marsh T."/>
            <person name="Richardson P."/>
        </authorList>
    </citation>
    <scope>NUCLEOTIDE SEQUENCE</scope>
    <source>
        <strain evidence="2">12J</strain>
    </source>
</reference>
<protein>
    <submittedName>
        <fullName evidence="2">Uncharacterized protein</fullName>
    </submittedName>
</protein>
<organism evidence="2">
    <name type="scientific">Ralstonia pickettii (strain 12J)</name>
    <dbReference type="NCBI Taxonomy" id="402626"/>
    <lineage>
        <taxon>Bacteria</taxon>
        <taxon>Pseudomonadati</taxon>
        <taxon>Pseudomonadota</taxon>
        <taxon>Betaproteobacteria</taxon>
        <taxon>Burkholderiales</taxon>
        <taxon>Burkholderiaceae</taxon>
        <taxon>Ralstonia</taxon>
    </lineage>
</organism>
<dbReference type="AlphaFoldDB" id="B2UDR5"/>
<feature type="compositionally biased region" description="Basic and acidic residues" evidence="1">
    <location>
        <begin position="64"/>
        <end position="73"/>
    </location>
</feature>
<evidence type="ECO:0000313" key="2">
    <source>
        <dbReference type="EMBL" id="ACD28306.1"/>
    </source>
</evidence>
<name>B2UDR5_RALPJ</name>
<accession>B2UDR5</accession>
<dbReference type="eggNOG" id="ENOG5031DCU">
    <property type="taxonomic scope" value="Bacteria"/>
</dbReference>